<dbReference type="EC" id="2.7.7.60" evidence="3"/>
<dbReference type="OrthoDB" id="9806837at2"/>
<keyword evidence="2 3" id="KW-0548">Nucleotidyltransferase</keyword>
<evidence type="ECO:0000313" key="4">
    <source>
        <dbReference type="EMBL" id="EAY25553.1"/>
    </source>
</evidence>
<proteinExistence type="inferred from homology"/>
<dbReference type="InterPro" id="IPR029044">
    <property type="entry name" value="Nucleotide-diphossugar_trans"/>
</dbReference>
<comment type="catalytic activity">
    <reaction evidence="3">
        <text>2-C-methyl-D-erythritol 4-phosphate + CTP + H(+) = 4-CDP-2-C-methyl-D-erythritol + diphosphate</text>
        <dbReference type="Rhea" id="RHEA:13429"/>
        <dbReference type="ChEBI" id="CHEBI:15378"/>
        <dbReference type="ChEBI" id="CHEBI:33019"/>
        <dbReference type="ChEBI" id="CHEBI:37563"/>
        <dbReference type="ChEBI" id="CHEBI:57823"/>
        <dbReference type="ChEBI" id="CHEBI:58262"/>
        <dbReference type="EC" id="2.7.7.60"/>
    </reaction>
</comment>
<dbReference type="eggNOG" id="COG1211">
    <property type="taxonomic scope" value="Bacteria"/>
</dbReference>
<dbReference type="NCBIfam" id="NF001186">
    <property type="entry name" value="PRK00155.2-3"/>
    <property type="match status" value="1"/>
</dbReference>
<dbReference type="RefSeq" id="WP_002702551.1">
    <property type="nucleotide sequence ID" value="NZ_AAWS01000046.1"/>
</dbReference>
<dbReference type="SUPFAM" id="SSF53448">
    <property type="entry name" value="Nucleotide-diphospho-sugar transferases"/>
    <property type="match status" value="1"/>
</dbReference>
<dbReference type="GO" id="GO:0019288">
    <property type="term" value="P:isopentenyl diphosphate biosynthetic process, methylerythritol 4-phosphate pathway"/>
    <property type="evidence" value="ECO:0007669"/>
    <property type="project" value="UniProtKB-UniRule"/>
</dbReference>
<dbReference type="HAMAP" id="MF_00108">
    <property type="entry name" value="IspD"/>
    <property type="match status" value="1"/>
</dbReference>
<feature type="site" description="Transition state stabilizer" evidence="3">
    <location>
        <position position="22"/>
    </location>
</feature>
<accession>A1ZVL0</accession>
<feature type="site" description="Transition state stabilizer" evidence="3">
    <location>
        <position position="15"/>
    </location>
</feature>
<evidence type="ECO:0000256" key="1">
    <source>
        <dbReference type="ARBA" id="ARBA00022679"/>
    </source>
</evidence>
<keyword evidence="1 3" id="KW-0808">Transferase</keyword>
<dbReference type="CDD" id="cd02516">
    <property type="entry name" value="CDP-ME_synthetase"/>
    <property type="match status" value="1"/>
</dbReference>
<feature type="site" description="Positions MEP for the nucleophilic attack" evidence="3">
    <location>
        <position position="161"/>
    </location>
</feature>
<dbReference type="InterPro" id="IPR050088">
    <property type="entry name" value="IspD/TarI_cytidylyltransf_bact"/>
</dbReference>
<gene>
    <name evidence="3" type="primary">ispD</name>
    <name evidence="4" type="ORF">M23134_00651</name>
</gene>
<keyword evidence="5" id="KW-1185">Reference proteome</keyword>
<sequence length="234" mass="25664">MAKYALIVAGGSGTRMNNDTPKQFLEILGKPILMHTISRFHLFSPLIKIVLVLPKDEIDYWKHLESQHKFDHDYKIVAGGKTRFQSVKKGLTAIEADADDVAPGMQSTVAIHDGVRPLVAVKTIALSHVEASNNGCAIASVALKDSIREVKPDGGTKAINRDNFRLMQTPQTFRVNAIKAAYEIEETPDLTDDASVFEKAGHAVHLINGSYQNIKITTPEDLAIAKAILDESHK</sequence>
<reference evidence="4 5" key="1">
    <citation type="submission" date="2007-01" db="EMBL/GenBank/DDBJ databases">
        <authorList>
            <person name="Haygood M."/>
            <person name="Podell S."/>
            <person name="Anderson C."/>
            <person name="Hopkinson B."/>
            <person name="Roe K."/>
            <person name="Barbeau K."/>
            <person name="Gaasterland T."/>
            <person name="Ferriera S."/>
            <person name="Johnson J."/>
            <person name="Kravitz S."/>
            <person name="Beeson K."/>
            <person name="Sutton G."/>
            <person name="Rogers Y.-H."/>
            <person name="Friedman R."/>
            <person name="Frazier M."/>
            <person name="Venter J.C."/>
        </authorList>
    </citation>
    <scope>NUCLEOTIDE SEQUENCE [LARGE SCALE GENOMIC DNA]</scope>
    <source>
        <strain evidence="4 5">ATCC 23134</strain>
    </source>
</reference>
<comment type="similarity">
    <text evidence="3">Belongs to the IspD/TarI cytidylyltransferase family. IspD subfamily.</text>
</comment>
<dbReference type="GO" id="GO:0050518">
    <property type="term" value="F:2-C-methyl-D-erythritol 4-phosphate cytidylyltransferase activity"/>
    <property type="evidence" value="ECO:0007669"/>
    <property type="project" value="UniProtKB-UniRule"/>
</dbReference>
<dbReference type="UniPathway" id="UPA00056">
    <property type="reaction ID" value="UER00093"/>
</dbReference>
<dbReference type="AlphaFoldDB" id="A1ZVL0"/>
<comment type="caution">
    <text evidence="4">The sequence shown here is derived from an EMBL/GenBank/DDBJ whole genome shotgun (WGS) entry which is preliminary data.</text>
</comment>
<dbReference type="Gene3D" id="3.90.550.10">
    <property type="entry name" value="Spore Coat Polysaccharide Biosynthesis Protein SpsA, Chain A"/>
    <property type="match status" value="1"/>
</dbReference>
<organism evidence="4 5">
    <name type="scientific">Microscilla marina ATCC 23134</name>
    <dbReference type="NCBI Taxonomy" id="313606"/>
    <lineage>
        <taxon>Bacteria</taxon>
        <taxon>Pseudomonadati</taxon>
        <taxon>Bacteroidota</taxon>
        <taxon>Cytophagia</taxon>
        <taxon>Cytophagales</taxon>
        <taxon>Microscillaceae</taxon>
        <taxon>Microscilla</taxon>
    </lineage>
</organism>
<comment type="pathway">
    <text evidence="3">Isoprenoid biosynthesis; isopentenyl diphosphate biosynthesis via DXP pathway; isopentenyl diphosphate from 1-deoxy-D-xylulose 5-phosphate: step 2/6.</text>
</comment>
<evidence type="ECO:0000313" key="5">
    <source>
        <dbReference type="Proteomes" id="UP000004095"/>
    </source>
</evidence>
<evidence type="ECO:0000256" key="2">
    <source>
        <dbReference type="ARBA" id="ARBA00022695"/>
    </source>
</evidence>
<dbReference type="NCBIfam" id="TIGR00453">
    <property type="entry name" value="ispD"/>
    <property type="match status" value="1"/>
</dbReference>
<dbReference type="Pfam" id="PF01128">
    <property type="entry name" value="IspD"/>
    <property type="match status" value="1"/>
</dbReference>
<dbReference type="InterPro" id="IPR001228">
    <property type="entry name" value="IspD"/>
</dbReference>
<dbReference type="PANTHER" id="PTHR32125">
    <property type="entry name" value="2-C-METHYL-D-ERYTHRITOL 4-PHOSPHATE CYTIDYLYLTRANSFERASE, CHLOROPLASTIC"/>
    <property type="match status" value="1"/>
</dbReference>
<name>A1ZVL0_MICM2</name>
<feature type="site" description="Positions MEP for the nucleophilic attack" evidence="3">
    <location>
        <position position="215"/>
    </location>
</feature>
<dbReference type="Proteomes" id="UP000004095">
    <property type="component" value="Unassembled WGS sequence"/>
</dbReference>
<comment type="function">
    <text evidence="3">Catalyzes the formation of 4-diphosphocytidyl-2-C-methyl-D-erythritol from CTP and 2-C-methyl-D-erythritol 4-phosphate (MEP).</text>
</comment>
<dbReference type="PANTHER" id="PTHR32125:SF4">
    <property type="entry name" value="2-C-METHYL-D-ERYTHRITOL 4-PHOSPHATE CYTIDYLYLTRANSFERASE, CHLOROPLASTIC"/>
    <property type="match status" value="1"/>
</dbReference>
<evidence type="ECO:0000256" key="3">
    <source>
        <dbReference type="HAMAP-Rule" id="MF_00108"/>
    </source>
</evidence>
<dbReference type="FunFam" id="3.90.550.10:FF:000003">
    <property type="entry name" value="2-C-methyl-D-erythritol 4-phosphate cytidylyltransferase"/>
    <property type="match status" value="1"/>
</dbReference>
<protein>
    <recommendedName>
        <fullName evidence="3">2-C-methyl-D-erythritol 4-phosphate cytidylyltransferase</fullName>
        <ecNumber evidence="3">2.7.7.60</ecNumber>
    </recommendedName>
    <alternativeName>
        <fullName evidence="3">4-diphosphocytidyl-2C-methyl-D-erythritol synthase</fullName>
    </alternativeName>
    <alternativeName>
        <fullName evidence="3">MEP cytidylyltransferase</fullName>
        <shortName evidence="3">MCT</shortName>
    </alternativeName>
</protein>
<dbReference type="InterPro" id="IPR034683">
    <property type="entry name" value="IspD/TarI"/>
</dbReference>
<keyword evidence="3" id="KW-0414">Isoprene biosynthesis</keyword>
<dbReference type="EMBL" id="AAWS01000046">
    <property type="protein sequence ID" value="EAY25553.1"/>
    <property type="molecule type" value="Genomic_DNA"/>
</dbReference>